<gene>
    <name evidence="4" type="ORF">CLOSAC_33560</name>
</gene>
<dbReference type="InterPro" id="IPR050577">
    <property type="entry name" value="MAPR/NEUFC/NENF-like"/>
</dbReference>
<reference evidence="4 5" key="1">
    <citation type="submission" date="2016-05" db="EMBL/GenBank/DDBJ databases">
        <title>Microbial solvent formation.</title>
        <authorList>
            <person name="Poehlein A."/>
            <person name="Montoya Solano J.D."/>
            <person name="Flitsch S."/>
            <person name="Krabben P."/>
            <person name="Duerre P."/>
            <person name="Daniel R."/>
        </authorList>
    </citation>
    <scope>NUCLEOTIDE SEQUENCE [LARGE SCALE GENOMIC DNA]</scope>
    <source>
        <strain evidence="4 5">L1-8</strain>
    </source>
</reference>
<feature type="compositionally biased region" description="Low complexity" evidence="2">
    <location>
        <begin position="278"/>
        <end position="291"/>
    </location>
</feature>
<evidence type="ECO:0000313" key="4">
    <source>
        <dbReference type="EMBL" id="OOM09076.1"/>
    </source>
</evidence>
<comment type="caution">
    <text evidence="4">The sequence shown here is derived from an EMBL/GenBank/DDBJ whole genome shotgun (WGS) entry which is preliminary data.</text>
</comment>
<feature type="domain" description="Cytochrome b5 heme-binding" evidence="3">
    <location>
        <begin position="25"/>
        <end position="96"/>
    </location>
</feature>
<dbReference type="InterPro" id="IPR036400">
    <property type="entry name" value="Cyt_B5-like_heme/steroid_sf"/>
</dbReference>
<dbReference type="Proteomes" id="UP000191154">
    <property type="component" value="Unassembled WGS sequence"/>
</dbReference>
<organism evidence="4 5">
    <name type="scientific">Clostridium saccharobutylicum</name>
    <dbReference type="NCBI Taxonomy" id="169679"/>
    <lineage>
        <taxon>Bacteria</taxon>
        <taxon>Bacillati</taxon>
        <taxon>Bacillota</taxon>
        <taxon>Clostridia</taxon>
        <taxon>Eubacteriales</taxon>
        <taxon>Clostridiaceae</taxon>
        <taxon>Clostridium</taxon>
    </lineage>
</organism>
<dbReference type="RefSeq" id="WP_077866424.1">
    <property type="nucleotide sequence ID" value="NZ_LZYZ01000007.1"/>
</dbReference>
<feature type="compositionally biased region" description="Gly residues" evidence="2">
    <location>
        <begin position="268"/>
        <end position="277"/>
    </location>
</feature>
<dbReference type="Pfam" id="PF00173">
    <property type="entry name" value="Cyt-b5"/>
    <property type="match status" value="1"/>
</dbReference>
<dbReference type="STRING" id="169679.CSACC_25680"/>
<protein>
    <submittedName>
        <fullName evidence="4">Cytochrome b5-like heme/steroid binding domain protein</fullName>
    </submittedName>
</protein>
<dbReference type="EMBL" id="LZYZ01000007">
    <property type="protein sequence ID" value="OOM09076.1"/>
    <property type="molecule type" value="Genomic_DNA"/>
</dbReference>
<accession>A0A1S8MXX5</accession>
<feature type="region of interest" description="Disordered" evidence="2">
    <location>
        <begin position="186"/>
        <end position="232"/>
    </location>
</feature>
<evidence type="ECO:0000259" key="3">
    <source>
        <dbReference type="SMART" id="SM01117"/>
    </source>
</evidence>
<dbReference type="SUPFAM" id="SSF55856">
    <property type="entry name" value="Cytochrome b5-like heme/steroid binding domain"/>
    <property type="match status" value="1"/>
</dbReference>
<proteinExistence type="inferred from homology"/>
<feature type="region of interest" description="Disordered" evidence="2">
    <location>
        <begin position="268"/>
        <end position="299"/>
    </location>
</feature>
<evidence type="ECO:0000256" key="2">
    <source>
        <dbReference type="SAM" id="MobiDB-lite"/>
    </source>
</evidence>
<evidence type="ECO:0000313" key="5">
    <source>
        <dbReference type="Proteomes" id="UP000191154"/>
    </source>
</evidence>
<dbReference type="InterPro" id="IPR001199">
    <property type="entry name" value="Cyt_B5-like_heme/steroid-bd"/>
</dbReference>
<comment type="similarity">
    <text evidence="1">Belongs to the cytochrome b5 family. MAPR subfamily.</text>
</comment>
<evidence type="ECO:0000256" key="1">
    <source>
        <dbReference type="ARBA" id="ARBA00038357"/>
    </source>
</evidence>
<dbReference type="PANTHER" id="PTHR10281">
    <property type="entry name" value="MEMBRANE-ASSOCIATED PROGESTERONE RECEPTOR COMPONENT-RELATED"/>
    <property type="match status" value="1"/>
</dbReference>
<name>A0A1S8MXX5_CLOSA</name>
<feature type="compositionally biased region" description="Gly residues" evidence="2">
    <location>
        <begin position="192"/>
        <end position="232"/>
    </location>
</feature>
<dbReference type="Gene3D" id="3.10.120.10">
    <property type="entry name" value="Cytochrome b5-like heme/steroid binding domain"/>
    <property type="match status" value="1"/>
</dbReference>
<dbReference type="PANTHER" id="PTHR10281:SF76">
    <property type="entry name" value="CALCUTTA CUP-RELATED"/>
    <property type="match status" value="1"/>
</dbReference>
<dbReference type="SMART" id="SM01117">
    <property type="entry name" value="Cyt-b5"/>
    <property type="match status" value="1"/>
</dbReference>
<sequence length="299" mass="31132">MSIYFDFKTIRELIDNEQYREQKKFTLDELSQYDGSNGKPAYVSVKGIVYDVSKEGCWGGETHHGLFAGKDLTNQLNSCHGMTEILDNAPIVGILSDNYDVNDFFMSMNRQVKQDTSKFTPDDWIRYITPLVSYALRESNQSTMGAQGTDMQRLYQRITLMGVLVGLGKTPQEAINQVQDWQNSGASQLLKGGTGTTTGGGTGTTTGGGMGTTTGGGMGTTTGGTTGTGGFGSGSGMGAGGFGTGTGGFGSGSGMGAGGFGTGTGGFGSGSGMGTGESTGTNTRNGSSTVNKRNRLYYE</sequence>
<dbReference type="AlphaFoldDB" id="A0A1S8MXX5"/>